<dbReference type="KEGG" id="pbh:AAW51_4961"/>
<comment type="catalytic activity">
    <reaction evidence="1 17">
        <text>a 1,2-diacyl-sn-glycero-3-phosphocholine + H2O = a 2-acyl-sn-glycero-3-phosphocholine + a fatty acid + H(+)</text>
        <dbReference type="Rhea" id="RHEA:18689"/>
        <dbReference type="ChEBI" id="CHEBI:15377"/>
        <dbReference type="ChEBI" id="CHEBI:15378"/>
        <dbReference type="ChEBI" id="CHEBI:28868"/>
        <dbReference type="ChEBI" id="CHEBI:57643"/>
        <dbReference type="ChEBI" id="CHEBI:57875"/>
        <dbReference type="EC" id="3.1.1.32"/>
    </reaction>
</comment>
<dbReference type="GO" id="GO:0008970">
    <property type="term" value="F:phospholipase A1 activity"/>
    <property type="evidence" value="ECO:0007669"/>
    <property type="project" value="UniProtKB-EC"/>
</dbReference>
<evidence type="ECO:0000256" key="13">
    <source>
        <dbReference type="ARBA" id="ARBA00023136"/>
    </source>
</evidence>
<keyword evidence="9 17" id="KW-0378">Hydrolase</keyword>
<dbReference type="InterPro" id="IPR036541">
    <property type="entry name" value="PLipase_A1_sf"/>
</dbReference>
<dbReference type="PANTHER" id="PTHR40457:SF1">
    <property type="entry name" value="PHOSPHOLIPASE A1"/>
    <property type="match status" value="1"/>
</dbReference>
<keyword evidence="13" id="KW-0472">Membrane</keyword>
<feature type="binding site" description="in dimeric form" evidence="16">
    <location>
        <position position="311"/>
    </location>
    <ligand>
        <name>Ca(2+)</name>
        <dbReference type="ChEBI" id="CHEBI:29108"/>
        <label>1</label>
    </ligand>
</feature>
<keyword evidence="12 17" id="KW-0443">Lipid metabolism</keyword>
<evidence type="ECO:0000256" key="15">
    <source>
        <dbReference type="PIRSR" id="PIRSR603187-1"/>
    </source>
</evidence>
<evidence type="ECO:0000256" key="1">
    <source>
        <dbReference type="ARBA" id="ARBA00000111"/>
    </source>
</evidence>
<evidence type="ECO:0000256" key="12">
    <source>
        <dbReference type="ARBA" id="ARBA00023098"/>
    </source>
</evidence>
<evidence type="ECO:0000256" key="9">
    <source>
        <dbReference type="ARBA" id="ARBA00022801"/>
    </source>
</evidence>
<dbReference type="PROSITE" id="PS51257">
    <property type="entry name" value="PROKAR_LIPOPROTEIN"/>
    <property type="match status" value="1"/>
</dbReference>
<evidence type="ECO:0000256" key="14">
    <source>
        <dbReference type="ARBA" id="ARBA00023237"/>
    </source>
</evidence>
<comment type="subcellular location">
    <subcellularLocation>
        <location evidence="17">Cell outer membrane</location>
        <topology evidence="17">Multi-pass membrane protein</topology>
    </subcellularLocation>
    <text evidence="17">One of the very few enzymes located there.</text>
</comment>
<evidence type="ECO:0000256" key="11">
    <source>
        <dbReference type="ARBA" id="ARBA00022963"/>
    </source>
</evidence>
<gene>
    <name evidence="18" type="primary">pldA</name>
    <name evidence="18" type="ORF">AAW51_4961</name>
</gene>
<evidence type="ECO:0000256" key="2">
    <source>
        <dbReference type="ARBA" id="ARBA00001604"/>
    </source>
</evidence>
<keyword evidence="6" id="KW-0812">Transmembrane</keyword>
<dbReference type="GO" id="GO:0004623">
    <property type="term" value="F:phospholipase A2 activity"/>
    <property type="evidence" value="ECO:0007669"/>
    <property type="project" value="UniProtKB-EC"/>
</dbReference>
<dbReference type="GO" id="GO:0016042">
    <property type="term" value="P:lipid catabolic process"/>
    <property type="evidence" value="ECO:0007669"/>
    <property type="project" value="UniProtKB-KW"/>
</dbReference>
<evidence type="ECO:0000256" key="6">
    <source>
        <dbReference type="ARBA" id="ARBA00022692"/>
    </source>
</evidence>
<evidence type="ECO:0000256" key="10">
    <source>
        <dbReference type="ARBA" id="ARBA00022837"/>
    </source>
</evidence>
<dbReference type="AlphaFoldDB" id="A0A0G3BQE4"/>
<keyword evidence="11 17" id="KW-0442">Lipid degradation</keyword>
<keyword evidence="8 17" id="KW-0732">Signal</keyword>
<dbReference type="EC" id="3.1.1.32" evidence="17"/>
<evidence type="ECO:0000313" key="18">
    <source>
        <dbReference type="EMBL" id="AKJ31652.1"/>
    </source>
</evidence>
<dbReference type="CDD" id="cd00541">
    <property type="entry name" value="OMPLA"/>
    <property type="match status" value="1"/>
</dbReference>
<reference evidence="18 19" key="1">
    <citation type="submission" date="2015-05" db="EMBL/GenBank/DDBJ databases">
        <authorList>
            <person name="Tang B."/>
            <person name="Yu Y."/>
        </authorList>
    </citation>
    <scope>NUCLEOTIDE SEQUENCE [LARGE SCALE GENOMIC DNA]</scope>
    <source>
        <strain evidence="18 19">DSM 7029</strain>
    </source>
</reference>
<feature type="signal peptide" evidence="17">
    <location>
        <begin position="1"/>
        <end position="38"/>
    </location>
</feature>
<evidence type="ECO:0000256" key="7">
    <source>
        <dbReference type="ARBA" id="ARBA00022723"/>
    </source>
</evidence>
<sequence>MHRYPLHSRRPALRERPQAVWLPLAAAACVAGASSAWAQAPVQPLSLTSCASVIGDSERLACYDRLAGRPGAEGSKTPAPTPAAPAGVVSQPAPLPAVVTPPAPPAGAADSPVVAVAGTGLQGRRSPSLWSSFWELDRSDKRGTFNFKTYRPNFLLPLHYTDHINRSPSSPTQPSPATQPGYKHLEAKLQLSVRTKIAQSVLLPDADIWFGYTQQSLWQVWNRKESSPFRNTDFEPELIYVVPVPEGLRSLPGGWEFRMLQAGLAHQSNGQTDPLSRSWNRVYLGAGFERGDVTLYGRIHKRLSEDPEDDDNPDLVHYIGRGELALTWVPGQATAALRWRNNLRDLKHGSLQFDWTYPIDRDKPDGLRWYVQAFTGYGETLLDYNFRQTSVGVGLTLFEF</sequence>
<dbReference type="EMBL" id="CP011371">
    <property type="protein sequence ID" value="AKJ31652.1"/>
    <property type="molecule type" value="Genomic_DNA"/>
</dbReference>
<dbReference type="PANTHER" id="PTHR40457">
    <property type="entry name" value="PHOSPHOLIPASE A1"/>
    <property type="match status" value="1"/>
</dbReference>
<feature type="binding site" description="in dimeric form" evidence="16">
    <location>
        <position position="276"/>
    </location>
    <ligand>
        <name>Ca(2+)</name>
        <dbReference type="ChEBI" id="CHEBI:29108"/>
        <label>1</label>
    </ligand>
</feature>
<evidence type="ECO:0000256" key="17">
    <source>
        <dbReference type="RuleBase" id="RU366027"/>
    </source>
</evidence>
<dbReference type="EC" id="3.1.1.4" evidence="17"/>
<dbReference type="PATRIC" id="fig|413882.6.peg.5175"/>
<dbReference type="GO" id="GO:0009279">
    <property type="term" value="C:cell outer membrane"/>
    <property type="evidence" value="ECO:0007669"/>
    <property type="project" value="UniProtKB-SubCell"/>
</dbReference>
<keyword evidence="10 16" id="KW-0106">Calcium</keyword>
<dbReference type="InterPro" id="IPR003187">
    <property type="entry name" value="PLipase_A1"/>
</dbReference>
<dbReference type="Gene3D" id="2.40.230.10">
    <property type="entry name" value="Phospholipase A1"/>
    <property type="match status" value="1"/>
</dbReference>
<dbReference type="Pfam" id="PF02253">
    <property type="entry name" value="PLA1"/>
    <property type="match status" value="1"/>
</dbReference>
<comment type="function">
    <text evidence="17">Hydrolysis of phosphatidylcholine with phospholipase A2 (EC 3.1.1.4) and phospholipase A1 (EC 3.1.1.32) activities.</text>
</comment>
<protein>
    <recommendedName>
        <fullName evidence="17">Phospholipase A1</fullName>
        <ecNumber evidence="17">3.1.1.32</ecNumber>
        <ecNumber evidence="17">3.1.1.4</ecNumber>
    </recommendedName>
    <alternativeName>
        <fullName evidence="17">Phosphatidylcholine 1-acylhydrolase</fullName>
    </alternativeName>
</protein>
<keyword evidence="14 17" id="KW-0998">Cell outer membrane</keyword>
<dbReference type="Proteomes" id="UP000035352">
    <property type="component" value="Chromosome"/>
</dbReference>
<feature type="binding site" description="in dimeric form" evidence="16">
    <location>
        <position position="226"/>
    </location>
    <ligand>
        <name>Ca(2+)</name>
        <dbReference type="ChEBI" id="CHEBI:29108"/>
        <label>1</label>
    </ligand>
</feature>
<organism evidence="18 19">
    <name type="scientific">Caldimonas brevitalea</name>
    <dbReference type="NCBI Taxonomy" id="413882"/>
    <lineage>
        <taxon>Bacteria</taxon>
        <taxon>Pseudomonadati</taxon>
        <taxon>Pseudomonadota</taxon>
        <taxon>Betaproteobacteria</taxon>
        <taxon>Burkholderiales</taxon>
        <taxon>Sphaerotilaceae</taxon>
        <taxon>Caldimonas</taxon>
    </lineage>
</organism>
<dbReference type="GO" id="GO:0046872">
    <property type="term" value="F:metal ion binding"/>
    <property type="evidence" value="ECO:0007669"/>
    <property type="project" value="UniProtKB-KW"/>
</dbReference>
<evidence type="ECO:0000256" key="3">
    <source>
        <dbReference type="ARBA" id="ARBA00010525"/>
    </source>
</evidence>
<keyword evidence="19" id="KW-1185">Reference proteome</keyword>
<dbReference type="PRINTS" id="PR01486">
    <property type="entry name" value="PHPHLIPASEA1"/>
</dbReference>
<evidence type="ECO:0000256" key="8">
    <source>
        <dbReference type="ARBA" id="ARBA00022729"/>
    </source>
</evidence>
<keyword evidence="7 16" id="KW-0479">Metal-binding</keyword>
<evidence type="ECO:0000256" key="4">
    <source>
        <dbReference type="ARBA" id="ARBA00011702"/>
    </source>
</evidence>
<dbReference type="STRING" id="413882.AAW51_4961"/>
<evidence type="ECO:0000256" key="16">
    <source>
        <dbReference type="PIRSR" id="PIRSR603187-2"/>
    </source>
</evidence>
<proteinExistence type="inferred from homology"/>
<comment type="subunit">
    <text evidence="4 17">Homodimer; dimerization is reversible, and the dimeric form is the active one.</text>
</comment>
<dbReference type="SUPFAM" id="SSF56931">
    <property type="entry name" value="Outer membrane phospholipase A (OMPLA)"/>
    <property type="match status" value="1"/>
</dbReference>
<comment type="catalytic activity">
    <reaction evidence="2 17">
        <text>a 1,2-diacyl-sn-glycero-3-phosphocholine + H2O = a 1-acyl-sn-glycero-3-phosphocholine + a fatty acid + H(+)</text>
        <dbReference type="Rhea" id="RHEA:15801"/>
        <dbReference type="ChEBI" id="CHEBI:15377"/>
        <dbReference type="ChEBI" id="CHEBI:15378"/>
        <dbReference type="ChEBI" id="CHEBI:28868"/>
        <dbReference type="ChEBI" id="CHEBI:57643"/>
        <dbReference type="ChEBI" id="CHEBI:58168"/>
        <dbReference type="EC" id="3.1.1.4"/>
    </reaction>
</comment>
<feature type="active site" description="Proton acceptor" evidence="15">
    <location>
        <position position="266"/>
    </location>
</feature>
<accession>A0A0G3BQE4</accession>
<feature type="active site" description="Nucleophile" evidence="15">
    <location>
        <position position="268"/>
    </location>
</feature>
<evidence type="ECO:0000256" key="5">
    <source>
        <dbReference type="ARBA" id="ARBA00022452"/>
    </source>
</evidence>
<feature type="chain" id="PRO_5019610902" description="Phospholipase A1" evidence="17">
    <location>
        <begin position="39"/>
        <end position="400"/>
    </location>
</feature>
<keyword evidence="5" id="KW-1134">Transmembrane beta strand</keyword>
<evidence type="ECO:0000313" key="19">
    <source>
        <dbReference type="Proteomes" id="UP000035352"/>
    </source>
</evidence>
<comment type="cofactor">
    <cofactor evidence="17">
        <name>Ca(2+)</name>
        <dbReference type="ChEBI" id="CHEBI:29108"/>
    </cofactor>
    <text evidence="17">Binds 1 Ca(2+) ion per monomer. In the dimeric form the Ca(2+) is bound by different amino acids with binding of each Ca(2+) shared with ligands coming from each monomer. The Ca(2+) ion may have a role in catalysis.</text>
</comment>
<comment type="similarity">
    <text evidence="3 17">Belongs to the phospholipase A1 family.</text>
</comment>
<name>A0A0G3BQE4_9BURK</name>